<evidence type="ECO:0000256" key="1">
    <source>
        <dbReference type="SAM" id="MobiDB-lite"/>
    </source>
</evidence>
<evidence type="ECO:0000313" key="3">
    <source>
        <dbReference type="Proteomes" id="UP000014480"/>
    </source>
</evidence>
<dbReference type="AlphaFoldDB" id="A0A484FEK1"/>
<protein>
    <submittedName>
        <fullName evidence="2">Uncharacterized protein</fullName>
    </submittedName>
</protein>
<keyword evidence="3" id="KW-1185">Reference proteome</keyword>
<gene>
    <name evidence="2" type="ORF">Cob_v010686</name>
</gene>
<evidence type="ECO:0000313" key="2">
    <source>
        <dbReference type="EMBL" id="TDZ16278.1"/>
    </source>
</evidence>
<dbReference type="EMBL" id="AMCV02000035">
    <property type="protein sequence ID" value="TDZ16278.1"/>
    <property type="molecule type" value="Genomic_DNA"/>
</dbReference>
<name>A0A484FEK1_COLOR</name>
<proteinExistence type="predicted"/>
<reference evidence="3" key="2">
    <citation type="journal article" date="2019" name="Mol. Plant Microbe Interact.">
        <title>Genome sequence resources for four phytopathogenic fungi from the Colletotrichum orbiculare species complex.</title>
        <authorList>
            <person name="Gan P."/>
            <person name="Tsushima A."/>
            <person name="Narusaka M."/>
            <person name="Narusaka Y."/>
            <person name="Takano Y."/>
            <person name="Kubo Y."/>
            <person name="Shirasu K."/>
        </authorList>
    </citation>
    <scope>GENOME REANNOTATION</scope>
    <source>
        <strain evidence="3">104-T / ATCC 96160 / CBS 514.97 / LARS 414 / MAFF 240422</strain>
    </source>
</reference>
<sequence>MAGPSEDVLLVPGEVELHPEVPIEVDNDADSAVEDMEADEIYRQLDLRRRERETASNRILREHRIPRGRVEKKKRMRTRNR</sequence>
<reference evidence="3" key="1">
    <citation type="journal article" date="2013" name="New Phytol.">
        <title>Comparative genomic and transcriptomic analyses reveal the hemibiotrophic stage shift of Colletotrichum fungi.</title>
        <authorList>
            <person name="Gan P."/>
            <person name="Ikeda K."/>
            <person name="Irieda H."/>
            <person name="Narusaka M."/>
            <person name="O'Connell R.J."/>
            <person name="Narusaka Y."/>
            <person name="Takano Y."/>
            <person name="Kubo Y."/>
            <person name="Shirasu K."/>
        </authorList>
    </citation>
    <scope>NUCLEOTIDE SEQUENCE [LARGE SCALE GENOMIC DNA]</scope>
    <source>
        <strain evidence="3">104-T / ATCC 96160 / CBS 514.97 / LARS 414 / MAFF 240422</strain>
    </source>
</reference>
<accession>A0A484FEK1</accession>
<feature type="region of interest" description="Disordered" evidence="1">
    <location>
        <begin position="53"/>
        <end position="81"/>
    </location>
</feature>
<feature type="compositionally biased region" description="Basic residues" evidence="1">
    <location>
        <begin position="70"/>
        <end position="81"/>
    </location>
</feature>
<organism evidence="2 3">
    <name type="scientific">Colletotrichum orbiculare (strain 104-T / ATCC 96160 / CBS 514.97 / LARS 414 / MAFF 240422)</name>
    <name type="common">Cucumber anthracnose fungus</name>
    <name type="synonym">Colletotrichum lagenarium</name>
    <dbReference type="NCBI Taxonomy" id="1213857"/>
    <lineage>
        <taxon>Eukaryota</taxon>
        <taxon>Fungi</taxon>
        <taxon>Dikarya</taxon>
        <taxon>Ascomycota</taxon>
        <taxon>Pezizomycotina</taxon>
        <taxon>Sordariomycetes</taxon>
        <taxon>Hypocreomycetidae</taxon>
        <taxon>Glomerellales</taxon>
        <taxon>Glomerellaceae</taxon>
        <taxon>Colletotrichum</taxon>
        <taxon>Colletotrichum orbiculare species complex</taxon>
    </lineage>
</organism>
<feature type="compositionally biased region" description="Basic and acidic residues" evidence="1">
    <location>
        <begin position="53"/>
        <end position="69"/>
    </location>
</feature>
<comment type="caution">
    <text evidence="2">The sequence shown here is derived from an EMBL/GenBank/DDBJ whole genome shotgun (WGS) entry which is preliminary data.</text>
</comment>
<dbReference type="Proteomes" id="UP000014480">
    <property type="component" value="Unassembled WGS sequence"/>
</dbReference>